<gene>
    <name evidence="3" type="ORF">FF38_02917</name>
</gene>
<protein>
    <submittedName>
        <fullName evidence="3">Uncharacterized protein</fullName>
    </submittedName>
</protein>
<name>A0A0L0CBL6_LUCCU</name>
<evidence type="ECO:0000256" key="1">
    <source>
        <dbReference type="SAM" id="MobiDB-lite"/>
    </source>
</evidence>
<keyword evidence="2" id="KW-1133">Transmembrane helix</keyword>
<dbReference type="Proteomes" id="UP000037069">
    <property type="component" value="Unassembled WGS sequence"/>
</dbReference>
<evidence type="ECO:0000256" key="2">
    <source>
        <dbReference type="SAM" id="Phobius"/>
    </source>
</evidence>
<sequence>MKLLLKIKKALNTIKHERMTPYLNNQRNHHHHRHPQQHHHQRPQQQQPTGSIEGGNLYLWINFNISQVLKFIQQQNIYRLNIVHKLCKFGTRQNHSCSMLKHRSNKLYGINKSVVVRVIAIKNMISSTSSSYNHNHHHQFMNLLFHSISLAFYYFIYLFIVIKATMLFIILGL</sequence>
<accession>A0A0L0CBL6</accession>
<dbReference type="EMBL" id="JRES01000628">
    <property type="protein sequence ID" value="KNC29803.1"/>
    <property type="molecule type" value="Genomic_DNA"/>
</dbReference>
<feature type="compositionally biased region" description="Basic residues" evidence="1">
    <location>
        <begin position="27"/>
        <end position="42"/>
    </location>
</feature>
<feature type="region of interest" description="Disordered" evidence="1">
    <location>
        <begin position="16"/>
        <end position="49"/>
    </location>
</feature>
<keyword evidence="2" id="KW-0812">Transmembrane</keyword>
<reference evidence="3 4" key="1">
    <citation type="journal article" date="2015" name="Nat. Commun.">
        <title>Lucilia cuprina genome unlocks parasitic fly biology to underpin future interventions.</title>
        <authorList>
            <person name="Anstead C.A."/>
            <person name="Korhonen P.K."/>
            <person name="Young N.D."/>
            <person name="Hall R.S."/>
            <person name="Jex A.R."/>
            <person name="Murali S.C."/>
            <person name="Hughes D.S."/>
            <person name="Lee S.F."/>
            <person name="Perry T."/>
            <person name="Stroehlein A.J."/>
            <person name="Ansell B.R."/>
            <person name="Breugelmans B."/>
            <person name="Hofmann A."/>
            <person name="Qu J."/>
            <person name="Dugan S."/>
            <person name="Lee S.L."/>
            <person name="Chao H."/>
            <person name="Dinh H."/>
            <person name="Han Y."/>
            <person name="Doddapaneni H.V."/>
            <person name="Worley K.C."/>
            <person name="Muzny D.M."/>
            <person name="Ioannidis P."/>
            <person name="Waterhouse R.M."/>
            <person name="Zdobnov E.M."/>
            <person name="James P.J."/>
            <person name="Bagnall N.H."/>
            <person name="Kotze A.C."/>
            <person name="Gibbs R.A."/>
            <person name="Richards S."/>
            <person name="Batterham P."/>
            <person name="Gasser R.B."/>
        </authorList>
    </citation>
    <scope>NUCLEOTIDE SEQUENCE [LARGE SCALE GENOMIC DNA]</scope>
    <source>
        <strain evidence="3 4">LS</strain>
        <tissue evidence="3">Full body</tissue>
    </source>
</reference>
<organism evidence="3 4">
    <name type="scientific">Lucilia cuprina</name>
    <name type="common">Green bottle fly</name>
    <name type="synonym">Australian sheep blowfly</name>
    <dbReference type="NCBI Taxonomy" id="7375"/>
    <lineage>
        <taxon>Eukaryota</taxon>
        <taxon>Metazoa</taxon>
        <taxon>Ecdysozoa</taxon>
        <taxon>Arthropoda</taxon>
        <taxon>Hexapoda</taxon>
        <taxon>Insecta</taxon>
        <taxon>Pterygota</taxon>
        <taxon>Neoptera</taxon>
        <taxon>Endopterygota</taxon>
        <taxon>Diptera</taxon>
        <taxon>Brachycera</taxon>
        <taxon>Muscomorpha</taxon>
        <taxon>Oestroidea</taxon>
        <taxon>Calliphoridae</taxon>
        <taxon>Luciliinae</taxon>
        <taxon>Lucilia</taxon>
    </lineage>
</organism>
<dbReference type="AlphaFoldDB" id="A0A0L0CBL6"/>
<feature type="transmembrane region" description="Helical" evidence="2">
    <location>
        <begin position="151"/>
        <end position="171"/>
    </location>
</feature>
<keyword evidence="4" id="KW-1185">Reference proteome</keyword>
<keyword evidence="2" id="KW-0472">Membrane</keyword>
<proteinExistence type="predicted"/>
<comment type="caution">
    <text evidence="3">The sequence shown here is derived from an EMBL/GenBank/DDBJ whole genome shotgun (WGS) entry which is preliminary data.</text>
</comment>
<evidence type="ECO:0000313" key="4">
    <source>
        <dbReference type="Proteomes" id="UP000037069"/>
    </source>
</evidence>
<evidence type="ECO:0000313" key="3">
    <source>
        <dbReference type="EMBL" id="KNC29803.1"/>
    </source>
</evidence>